<evidence type="ECO:0000313" key="7">
    <source>
        <dbReference type="EMBL" id="QDV28002.1"/>
    </source>
</evidence>
<keyword evidence="8" id="KW-1185">Reference proteome</keyword>
<dbReference type="GO" id="GO:0005506">
    <property type="term" value="F:iron ion binding"/>
    <property type="evidence" value="ECO:0007669"/>
    <property type="project" value="InterPro"/>
</dbReference>
<evidence type="ECO:0000256" key="5">
    <source>
        <dbReference type="ARBA" id="ARBA00023002"/>
    </source>
</evidence>
<keyword evidence="6" id="KW-0408">Iron</keyword>
<dbReference type="EMBL" id="CP036298">
    <property type="protein sequence ID" value="QDV28002.1"/>
    <property type="molecule type" value="Genomic_DNA"/>
</dbReference>
<evidence type="ECO:0008006" key="9">
    <source>
        <dbReference type="Google" id="ProtNLM"/>
    </source>
</evidence>
<dbReference type="PANTHER" id="PTHR12588:SF0">
    <property type="entry name" value="INOSITOL OXYGENASE"/>
    <property type="match status" value="1"/>
</dbReference>
<dbReference type="Proteomes" id="UP000318017">
    <property type="component" value="Chromosome"/>
</dbReference>
<name>A0A518GHD1_9BACT</name>
<dbReference type="Pfam" id="PF05153">
    <property type="entry name" value="MIOX"/>
    <property type="match status" value="1"/>
</dbReference>
<sequence length="297" mass="35332">MSTKSNQPLKNLDEWEEDLLRRYPQESTKSKRSVTVDTGDSTTANFRNYAAEARPSVREFYRLNHRHQTLEFVRSKRAEYLSLNRRRMSIWEGMEYLNQLVDDSDPDIDLPQIEHLLQTAEAIRADGRPDWFILAGLIHDLGKILCLWDEPQWAVVGDTFPVGCRYSERIVYHEAFRENPDWNNSEYQTELGIYQPHCGLDNVLLSWGHDEYLYHVVKDYLPPPALAMIRYHSCYPIHREQAYQHLLVDEDHEMMRWVTDFNQYDLYTKRDERMDVAALRPYYEALISEYFPGELAW</sequence>
<accession>A0A518GHD1</accession>
<dbReference type="RefSeq" id="WP_145086261.1">
    <property type="nucleotide sequence ID" value="NZ_CP036298.1"/>
</dbReference>
<dbReference type="GO" id="GO:0005737">
    <property type="term" value="C:cytoplasm"/>
    <property type="evidence" value="ECO:0007669"/>
    <property type="project" value="UniProtKB-SubCell"/>
</dbReference>
<proteinExistence type="predicted"/>
<dbReference type="Gene3D" id="1.10.3210.10">
    <property type="entry name" value="Hypothetical protein af1432"/>
    <property type="match status" value="1"/>
</dbReference>
<dbReference type="OrthoDB" id="1410477at2"/>
<dbReference type="PANTHER" id="PTHR12588">
    <property type="entry name" value="MYOINOSITOL OXYGENASE"/>
    <property type="match status" value="1"/>
</dbReference>
<dbReference type="InterPro" id="IPR007828">
    <property type="entry name" value="Inositol_oxygenase"/>
</dbReference>
<evidence type="ECO:0000256" key="4">
    <source>
        <dbReference type="ARBA" id="ARBA00022723"/>
    </source>
</evidence>
<evidence type="ECO:0000256" key="1">
    <source>
        <dbReference type="ARBA" id="ARBA00001962"/>
    </source>
</evidence>
<evidence type="ECO:0000313" key="8">
    <source>
        <dbReference type="Proteomes" id="UP000318017"/>
    </source>
</evidence>
<dbReference type="SUPFAM" id="SSF109604">
    <property type="entry name" value="HD-domain/PDEase-like"/>
    <property type="match status" value="1"/>
</dbReference>
<gene>
    <name evidence="7" type="ORF">Q31a_63950</name>
</gene>
<comment type="cofactor">
    <cofactor evidence="1">
        <name>Fe cation</name>
        <dbReference type="ChEBI" id="CHEBI:24875"/>
    </cofactor>
</comment>
<comment type="subcellular location">
    <subcellularLocation>
        <location evidence="2">Cytoplasm</location>
    </subcellularLocation>
</comment>
<keyword evidence="3" id="KW-0963">Cytoplasm</keyword>
<evidence type="ECO:0000256" key="2">
    <source>
        <dbReference type="ARBA" id="ARBA00004496"/>
    </source>
</evidence>
<protein>
    <recommendedName>
        <fullName evidence="9">Inositol oxygenase</fullName>
    </recommendedName>
</protein>
<organism evidence="7 8">
    <name type="scientific">Aureliella helgolandensis</name>
    <dbReference type="NCBI Taxonomy" id="2527968"/>
    <lineage>
        <taxon>Bacteria</taxon>
        <taxon>Pseudomonadati</taxon>
        <taxon>Planctomycetota</taxon>
        <taxon>Planctomycetia</taxon>
        <taxon>Pirellulales</taxon>
        <taxon>Pirellulaceae</taxon>
        <taxon>Aureliella</taxon>
    </lineage>
</organism>
<dbReference type="GO" id="GO:0050113">
    <property type="term" value="F:inositol oxygenase activity"/>
    <property type="evidence" value="ECO:0007669"/>
    <property type="project" value="InterPro"/>
</dbReference>
<evidence type="ECO:0000256" key="6">
    <source>
        <dbReference type="ARBA" id="ARBA00023004"/>
    </source>
</evidence>
<dbReference type="KEGG" id="ahel:Q31a_63950"/>
<dbReference type="GO" id="GO:0019310">
    <property type="term" value="P:inositol catabolic process"/>
    <property type="evidence" value="ECO:0007669"/>
    <property type="project" value="InterPro"/>
</dbReference>
<keyword evidence="4" id="KW-0479">Metal-binding</keyword>
<reference evidence="7 8" key="1">
    <citation type="submission" date="2019-02" db="EMBL/GenBank/DDBJ databases">
        <title>Deep-cultivation of Planctomycetes and their phenomic and genomic characterization uncovers novel biology.</title>
        <authorList>
            <person name="Wiegand S."/>
            <person name="Jogler M."/>
            <person name="Boedeker C."/>
            <person name="Pinto D."/>
            <person name="Vollmers J."/>
            <person name="Rivas-Marin E."/>
            <person name="Kohn T."/>
            <person name="Peeters S.H."/>
            <person name="Heuer A."/>
            <person name="Rast P."/>
            <person name="Oberbeckmann S."/>
            <person name="Bunk B."/>
            <person name="Jeske O."/>
            <person name="Meyerdierks A."/>
            <person name="Storesund J.E."/>
            <person name="Kallscheuer N."/>
            <person name="Luecker S."/>
            <person name="Lage O.M."/>
            <person name="Pohl T."/>
            <person name="Merkel B.J."/>
            <person name="Hornburger P."/>
            <person name="Mueller R.-W."/>
            <person name="Bruemmer F."/>
            <person name="Labrenz M."/>
            <person name="Spormann A.M."/>
            <person name="Op den Camp H."/>
            <person name="Overmann J."/>
            <person name="Amann R."/>
            <person name="Jetten M.S.M."/>
            <person name="Mascher T."/>
            <person name="Medema M.H."/>
            <person name="Devos D.P."/>
            <person name="Kaster A.-K."/>
            <person name="Ovreas L."/>
            <person name="Rohde M."/>
            <person name="Galperin M.Y."/>
            <person name="Jogler C."/>
        </authorList>
    </citation>
    <scope>NUCLEOTIDE SEQUENCE [LARGE SCALE GENOMIC DNA]</scope>
    <source>
        <strain evidence="7 8">Q31a</strain>
    </source>
</reference>
<dbReference type="AlphaFoldDB" id="A0A518GHD1"/>
<evidence type="ECO:0000256" key="3">
    <source>
        <dbReference type="ARBA" id="ARBA00022490"/>
    </source>
</evidence>
<keyword evidence="5" id="KW-0560">Oxidoreductase</keyword>